<sequence length="502" mass="57157">MKKYLYHVFLIILYFHIILSCPEYPTPIDIDQNNPLLVKAYAQVDELIQNQMKENGILSFIATIVYKDQIVWSKTYGNVDPLDPNSPPLTLDNNIRIASITKVFTAMMMYQLRDKGVISLDDPISKYYPEFSIRDLYNTKREITIRQLASHQSGLPREVPYYSNSTSEESILESVSKMFVIMPQYKQTHYSNLGYSLLGHALAKAAQLPFQEYIYENILEPLGMSNSTFSFENVQDNMALGVKILPNGSYTHAKILDLGWKVPSGGLFSTARDMSKIISFWLNENSHILDSSTINEALSPIALVNDGQTAYGTPFEMYYDSENSIWMKSKAGILDGYRSQMALVRPLKLGMFFSSLLVVSSPDVFTRAAMEIIIPVYEALLLEKNSKPQTMNPEQENQQLHPNQIPDQEFVGHYSDGNGNVFIIDNSTGYLLANFGDSNNYNVSHFSFDYPHIKRIQLVNTDPYECVFVEDGSDYELIYFHLGENKSVQVMGEIMYLTSKNH</sequence>
<proteinExistence type="predicted"/>
<dbReference type="AlphaFoldDB" id="A0A8J4PME3"/>
<name>A0A8J4PME3_9MYCE</name>
<dbReference type="Proteomes" id="UP000695562">
    <property type="component" value="Unassembled WGS sequence"/>
</dbReference>
<dbReference type="InterPro" id="IPR051478">
    <property type="entry name" value="Beta-lactamase-like_AB/R"/>
</dbReference>
<comment type="caution">
    <text evidence="3">The sequence shown here is derived from an EMBL/GenBank/DDBJ whole genome shotgun (WGS) entry which is preliminary data.</text>
</comment>
<protein>
    <recommendedName>
        <fullName evidence="2">Beta-lactamase-related domain-containing protein</fullName>
    </recommendedName>
</protein>
<evidence type="ECO:0000256" key="1">
    <source>
        <dbReference type="SAM" id="SignalP"/>
    </source>
</evidence>
<gene>
    <name evidence="3" type="ORF">CYY_009215</name>
</gene>
<feature type="signal peptide" evidence="1">
    <location>
        <begin position="1"/>
        <end position="20"/>
    </location>
</feature>
<feature type="chain" id="PRO_5035313402" description="Beta-lactamase-related domain-containing protein" evidence="1">
    <location>
        <begin position="21"/>
        <end position="502"/>
    </location>
</feature>
<feature type="domain" description="Beta-lactamase-related" evidence="2">
    <location>
        <begin position="44"/>
        <end position="353"/>
    </location>
</feature>
<dbReference type="PROSITE" id="PS51257">
    <property type="entry name" value="PROKAR_LIPOPROTEIN"/>
    <property type="match status" value="1"/>
</dbReference>
<reference evidence="3" key="1">
    <citation type="submission" date="2020-01" db="EMBL/GenBank/DDBJ databases">
        <title>Development of genomics and gene disruption for Polysphondylium violaceum indicates a role for the polyketide synthase stlB in stalk morphogenesis.</title>
        <authorList>
            <person name="Narita B."/>
            <person name="Kawabe Y."/>
            <person name="Kin K."/>
            <person name="Saito T."/>
            <person name="Gibbs R."/>
            <person name="Kuspa A."/>
            <person name="Muzny D."/>
            <person name="Queller D."/>
            <person name="Richards S."/>
            <person name="Strassman J."/>
            <person name="Sucgang R."/>
            <person name="Worley K."/>
            <person name="Schaap P."/>
        </authorList>
    </citation>
    <scope>NUCLEOTIDE SEQUENCE</scope>
    <source>
        <strain evidence="3">QSvi11</strain>
    </source>
</reference>
<accession>A0A8J4PME3</accession>
<dbReference type="Pfam" id="PF00144">
    <property type="entry name" value="Beta-lactamase"/>
    <property type="match status" value="1"/>
</dbReference>
<evidence type="ECO:0000259" key="2">
    <source>
        <dbReference type="Pfam" id="PF00144"/>
    </source>
</evidence>
<evidence type="ECO:0000313" key="3">
    <source>
        <dbReference type="EMBL" id="KAF2069470.1"/>
    </source>
</evidence>
<keyword evidence="4" id="KW-1185">Reference proteome</keyword>
<evidence type="ECO:0000313" key="4">
    <source>
        <dbReference type="Proteomes" id="UP000695562"/>
    </source>
</evidence>
<organism evidence="3 4">
    <name type="scientific">Polysphondylium violaceum</name>
    <dbReference type="NCBI Taxonomy" id="133409"/>
    <lineage>
        <taxon>Eukaryota</taxon>
        <taxon>Amoebozoa</taxon>
        <taxon>Evosea</taxon>
        <taxon>Eumycetozoa</taxon>
        <taxon>Dictyostelia</taxon>
        <taxon>Dictyosteliales</taxon>
        <taxon>Dictyosteliaceae</taxon>
        <taxon>Polysphondylium</taxon>
    </lineage>
</organism>
<dbReference type="PANTHER" id="PTHR22935:SF94">
    <property type="entry name" value="BETA-LACTAMASE-LIKE PROTEIN 2"/>
    <property type="match status" value="1"/>
</dbReference>
<dbReference type="InterPro" id="IPR012338">
    <property type="entry name" value="Beta-lactam/transpept-like"/>
</dbReference>
<dbReference type="OrthoDB" id="31129at2759"/>
<dbReference type="Gene3D" id="3.40.710.10">
    <property type="entry name" value="DD-peptidase/beta-lactamase superfamily"/>
    <property type="match status" value="1"/>
</dbReference>
<dbReference type="SUPFAM" id="SSF56601">
    <property type="entry name" value="beta-lactamase/transpeptidase-like"/>
    <property type="match status" value="1"/>
</dbReference>
<dbReference type="PANTHER" id="PTHR22935">
    <property type="entry name" value="PENICILLIN-BINDING PROTEIN"/>
    <property type="match status" value="1"/>
</dbReference>
<dbReference type="InterPro" id="IPR001466">
    <property type="entry name" value="Beta-lactam-related"/>
</dbReference>
<dbReference type="EMBL" id="AJWJ01000656">
    <property type="protein sequence ID" value="KAF2069470.1"/>
    <property type="molecule type" value="Genomic_DNA"/>
</dbReference>
<keyword evidence="1" id="KW-0732">Signal</keyword>